<feature type="domain" description="Opioid growth factor receptor (OGFr) conserved" evidence="4">
    <location>
        <begin position="269"/>
        <end position="414"/>
    </location>
</feature>
<dbReference type="PANTHER" id="PTHR14015:SF2">
    <property type="entry name" value="OPIOID GROWTH FACTOR RECEPTOR (OGFR) CONSERVED DOMAIN-CONTAINING PROTEIN"/>
    <property type="match status" value="1"/>
</dbReference>
<proteinExistence type="inferred from homology"/>
<keyword evidence="2" id="KW-0175">Coiled coil</keyword>
<evidence type="ECO:0000256" key="1">
    <source>
        <dbReference type="ARBA" id="ARBA00010365"/>
    </source>
</evidence>
<dbReference type="PANTHER" id="PTHR14015">
    <property type="entry name" value="OPIOID GROWTH FACTOR RECEPTOR OGFR ZETA-TYPE OPIOID RECEPTOR"/>
    <property type="match status" value="1"/>
</dbReference>
<feature type="compositionally biased region" description="Polar residues" evidence="3">
    <location>
        <begin position="227"/>
        <end position="262"/>
    </location>
</feature>
<dbReference type="Proteomes" id="UP001162480">
    <property type="component" value="Chromosome 5"/>
</dbReference>
<evidence type="ECO:0000256" key="2">
    <source>
        <dbReference type="SAM" id="Coils"/>
    </source>
</evidence>
<keyword evidence="6" id="KW-1185">Reference proteome</keyword>
<gene>
    <name evidence="5" type="ORF">OCTVUL_1B002829</name>
</gene>
<feature type="compositionally biased region" description="Basic and acidic residues" evidence="3">
    <location>
        <begin position="57"/>
        <end position="69"/>
    </location>
</feature>
<dbReference type="GO" id="GO:0140625">
    <property type="term" value="F:opioid growth factor receptor activity"/>
    <property type="evidence" value="ECO:0007669"/>
    <property type="project" value="InterPro"/>
</dbReference>
<evidence type="ECO:0000313" key="6">
    <source>
        <dbReference type="Proteomes" id="UP001162480"/>
    </source>
</evidence>
<sequence length="450" mass="53899">MVMLTITINMCYFILRFFEFFCPPKSADHQEDQTTVKLLKVKKVQSEIRPDVENQTEIRHSKDQIDIRQEQNQQSHQTEEDKSKIKYVECVTELRCQDQSKEYHQGQEFVTDYQEKDETKKCQHEEHQFETDYQKYESEKDSQEDQTKIYSQEDATKGYHEGEYQTETVLQEGQTMVHPQNHATKIFHQENQIKTYPQKQESKTNYQEKPKTEELPKRKKKKKRSQVHQTETYNQEAQTKTGSKQELSKFVEQNSKPESYDNSWVDPHPNLAFYKNIRKSEPDGDYIEDILKNWFGDYKKLERHHGYIQWLFPNRAAGLNGQAFCLNDYEIQEISKDDVLRDRVKRSFHLMLDFYGMSMNDDCQFALSHSYRDRIKNLKERHHNFLRITRILIALGEFGLKTEQRNWLDFLKHEVDSGILKEADYSLKNFWIPVVQEFELSSNSENINEF</sequence>
<protein>
    <submittedName>
        <fullName evidence="5">Growth factor receptor 1</fullName>
    </submittedName>
</protein>
<dbReference type="Pfam" id="PF04664">
    <property type="entry name" value="OGFr_N"/>
    <property type="match status" value="1"/>
</dbReference>
<organism evidence="5 6">
    <name type="scientific">Octopus vulgaris</name>
    <name type="common">Common octopus</name>
    <dbReference type="NCBI Taxonomy" id="6645"/>
    <lineage>
        <taxon>Eukaryota</taxon>
        <taxon>Metazoa</taxon>
        <taxon>Spiralia</taxon>
        <taxon>Lophotrochozoa</taxon>
        <taxon>Mollusca</taxon>
        <taxon>Cephalopoda</taxon>
        <taxon>Coleoidea</taxon>
        <taxon>Octopodiformes</taxon>
        <taxon>Octopoda</taxon>
        <taxon>Incirrata</taxon>
        <taxon>Octopodidae</taxon>
        <taxon>Octopus</taxon>
    </lineage>
</organism>
<dbReference type="GO" id="GO:0016020">
    <property type="term" value="C:membrane"/>
    <property type="evidence" value="ECO:0007669"/>
    <property type="project" value="InterPro"/>
</dbReference>
<dbReference type="AlphaFoldDB" id="A0AA36F4S8"/>
<keyword evidence="5" id="KW-0675">Receptor</keyword>
<dbReference type="InterPro" id="IPR006757">
    <property type="entry name" value="OGF_rcpt"/>
</dbReference>
<name>A0AA36F4S8_OCTVU</name>
<evidence type="ECO:0000313" key="5">
    <source>
        <dbReference type="EMBL" id="CAI9722423.1"/>
    </source>
</evidence>
<feature type="region of interest" description="Disordered" evidence="3">
    <location>
        <begin position="57"/>
        <end position="82"/>
    </location>
</feature>
<reference evidence="5" key="1">
    <citation type="submission" date="2023-08" db="EMBL/GenBank/DDBJ databases">
        <authorList>
            <person name="Alioto T."/>
            <person name="Alioto T."/>
            <person name="Gomez Garrido J."/>
        </authorList>
    </citation>
    <scope>NUCLEOTIDE SEQUENCE</scope>
</reference>
<accession>A0AA36F4S8</accession>
<feature type="compositionally biased region" description="Basic residues" evidence="3">
    <location>
        <begin position="217"/>
        <end position="226"/>
    </location>
</feature>
<dbReference type="EMBL" id="OX597818">
    <property type="protein sequence ID" value="CAI9722423.1"/>
    <property type="molecule type" value="Genomic_DNA"/>
</dbReference>
<evidence type="ECO:0000256" key="3">
    <source>
        <dbReference type="SAM" id="MobiDB-lite"/>
    </source>
</evidence>
<feature type="compositionally biased region" description="Basic and acidic residues" evidence="3">
    <location>
        <begin position="200"/>
        <end position="216"/>
    </location>
</feature>
<comment type="similarity">
    <text evidence="1">Belongs to the opioid growth factor receptor family.</text>
</comment>
<dbReference type="InterPro" id="IPR039574">
    <property type="entry name" value="OGFr"/>
</dbReference>
<feature type="region of interest" description="Disordered" evidence="3">
    <location>
        <begin position="188"/>
        <end position="263"/>
    </location>
</feature>
<feature type="compositionally biased region" description="Polar residues" evidence="3">
    <location>
        <begin position="188"/>
        <end position="199"/>
    </location>
</feature>
<feature type="coiled-coil region" evidence="2">
    <location>
        <begin position="126"/>
        <end position="153"/>
    </location>
</feature>
<evidence type="ECO:0000259" key="4">
    <source>
        <dbReference type="Pfam" id="PF04664"/>
    </source>
</evidence>